<dbReference type="Proteomes" id="UP000019471">
    <property type="component" value="Unassembled WGS sequence"/>
</dbReference>
<dbReference type="HOGENOM" id="CLU_2426836_0_0_1"/>
<gene>
    <name evidence="1" type="ORF">A1O5_00351</name>
</gene>
<dbReference type="RefSeq" id="XP_007739161.1">
    <property type="nucleotide sequence ID" value="XM_007740971.1"/>
</dbReference>
<dbReference type="EMBL" id="AMGX01000001">
    <property type="protein sequence ID" value="EXJ75844.1"/>
    <property type="molecule type" value="Genomic_DNA"/>
</dbReference>
<evidence type="ECO:0000313" key="1">
    <source>
        <dbReference type="EMBL" id="EXJ75844.1"/>
    </source>
</evidence>
<comment type="caution">
    <text evidence="1">The sequence shown here is derived from an EMBL/GenBank/DDBJ whole genome shotgun (WGS) entry which is preliminary data.</text>
</comment>
<protein>
    <submittedName>
        <fullName evidence="1">Uncharacterized protein</fullName>
    </submittedName>
</protein>
<organism evidence="1 2">
    <name type="scientific">Cladophialophora psammophila CBS 110553</name>
    <dbReference type="NCBI Taxonomy" id="1182543"/>
    <lineage>
        <taxon>Eukaryota</taxon>
        <taxon>Fungi</taxon>
        <taxon>Dikarya</taxon>
        <taxon>Ascomycota</taxon>
        <taxon>Pezizomycotina</taxon>
        <taxon>Eurotiomycetes</taxon>
        <taxon>Chaetothyriomycetidae</taxon>
        <taxon>Chaetothyriales</taxon>
        <taxon>Herpotrichiellaceae</taxon>
        <taxon>Cladophialophora</taxon>
    </lineage>
</organism>
<keyword evidence="2" id="KW-1185">Reference proteome</keyword>
<sequence length="91" mass="10362">MRTPRRWRSTAPAANQNQDRTTYLCFDDNRLKSLPRNINSPDTWLDVSRISLFTKAASLLRLRSLICLPLFLYGTAPPGVVKLSFGRSSHL</sequence>
<evidence type="ECO:0000313" key="2">
    <source>
        <dbReference type="Proteomes" id="UP000019471"/>
    </source>
</evidence>
<proteinExistence type="predicted"/>
<accession>W9Y042</accession>
<dbReference type="AlphaFoldDB" id="W9Y042"/>
<name>W9Y042_9EURO</name>
<dbReference type="GeneID" id="19185088"/>
<reference evidence="1 2" key="1">
    <citation type="submission" date="2013-03" db="EMBL/GenBank/DDBJ databases">
        <title>The Genome Sequence of Cladophialophora psammophila CBS 110553.</title>
        <authorList>
            <consortium name="The Broad Institute Genomics Platform"/>
            <person name="Cuomo C."/>
            <person name="de Hoog S."/>
            <person name="Gorbushina A."/>
            <person name="Walker B."/>
            <person name="Young S.K."/>
            <person name="Zeng Q."/>
            <person name="Gargeya S."/>
            <person name="Fitzgerald M."/>
            <person name="Haas B."/>
            <person name="Abouelleil A."/>
            <person name="Allen A.W."/>
            <person name="Alvarado L."/>
            <person name="Arachchi H.M."/>
            <person name="Berlin A.M."/>
            <person name="Chapman S.B."/>
            <person name="Gainer-Dewar J."/>
            <person name="Goldberg J."/>
            <person name="Griggs A."/>
            <person name="Gujja S."/>
            <person name="Hansen M."/>
            <person name="Howarth C."/>
            <person name="Imamovic A."/>
            <person name="Ireland A."/>
            <person name="Larimer J."/>
            <person name="McCowan C."/>
            <person name="Murphy C."/>
            <person name="Pearson M."/>
            <person name="Poon T.W."/>
            <person name="Priest M."/>
            <person name="Roberts A."/>
            <person name="Saif S."/>
            <person name="Shea T."/>
            <person name="Sisk P."/>
            <person name="Sykes S."/>
            <person name="Wortman J."/>
            <person name="Nusbaum C."/>
            <person name="Birren B."/>
        </authorList>
    </citation>
    <scope>NUCLEOTIDE SEQUENCE [LARGE SCALE GENOMIC DNA]</scope>
    <source>
        <strain evidence="1 2">CBS 110553</strain>
    </source>
</reference>